<dbReference type="InterPro" id="IPR002698">
    <property type="entry name" value="FTHF_cligase"/>
</dbReference>
<evidence type="ECO:0000313" key="7">
    <source>
        <dbReference type="EMBL" id="QOY36135.1"/>
    </source>
</evidence>
<keyword evidence="5" id="KW-0460">Magnesium</keyword>
<evidence type="ECO:0000313" key="6">
    <source>
        <dbReference type="EMBL" id="OIJ14943.1"/>
    </source>
</evidence>
<evidence type="ECO:0000256" key="2">
    <source>
        <dbReference type="ARBA" id="ARBA00022741"/>
    </source>
</evidence>
<dbReference type="EMBL" id="CP063356">
    <property type="protein sequence ID" value="QOY36135.1"/>
    <property type="molecule type" value="Genomic_DNA"/>
</dbReference>
<dbReference type="Gene3D" id="3.40.50.10420">
    <property type="entry name" value="NagB/RpiA/CoA transferase-like"/>
    <property type="match status" value="1"/>
</dbReference>
<dbReference type="RefSeq" id="WP_071317333.1">
    <property type="nucleotide sequence ID" value="NZ_CP063356.2"/>
</dbReference>
<sequence length="180" mass="20938">MNKGNVREEIKKKLLEMNDIDYWALSTRIKDELINSNEWAEALTIGLTISTGREVDTKEIIEEGWRQNKRIVVPKCFPKNRELRFYQFNSFQEVEDSFYSLKEPIISVTPYVPKNEIDLMVVPGIVYDKRGFRIGYGGGYYDRYLSNYTNKTISLAFGLQIVDEVPVEEHDVAVEKLISI</sequence>
<dbReference type="GO" id="GO:0046872">
    <property type="term" value="F:metal ion binding"/>
    <property type="evidence" value="ECO:0007669"/>
    <property type="project" value="UniProtKB-KW"/>
</dbReference>
<dbReference type="PANTHER" id="PTHR23407:SF1">
    <property type="entry name" value="5-FORMYLTETRAHYDROFOLATE CYCLO-LIGASE"/>
    <property type="match status" value="1"/>
</dbReference>
<name>A0A1S2LS35_9BACI</name>
<organism evidence="6 8">
    <name type="scientific">Anaerobacillus isosaccharinicus</name>
    <dbReference type="NCBI Taxonomy" id="1532552"/>
    <lineage>
        <taxon>Bacteria</taxon>
        <taxon>Bacillati</taxon>
        <taxon>Bacillota</taxon>
        <taxon>Bacilli</taxon>
        <taxon>Bacillales</taxon>
        <taxon>Bacillaceae</taxon>
        <taxon>Anaerobacillus</taxon>
    </lineage>
</organism>
<reference evidence="6 8" key="1">
    <citation type="submission" date="2016-10" db="EMBL/GenBank/DDBJ databases">
        <title>Draft genome sequences of four alkaliphilic bacteria belonging to the Anaerobacillus genus.</title>
        <authorList>
            <person name="Bassil N.M."/>
            <person name="Lloyd J.R."/>
        </authorList>
    </citation>
    <scope>NUCLEOTIDE SEQUENCE [LARGE SCALE GENOMIC DNA]</scope>
    <source>
        <strain evidence="6 8">NB2006</strain>
    </source>
</reference>
<reference evidence="7" key="4">
    <citation type="submission" date="2020-10" db="EMBL/GenBank/DDBJ databases">
        <authorList>
            <person name="Bassil N.M."/>
            <person name="Lloyd J.R."/>
        </authorList>
    </citation>
    <scope>NUCLEOTIDE SEQUENCE</scope>
    <source>
        <strain evidence="7">NB2006</strain>
    </source>
</reference>
<comment type="similarity">
    <text evidence="1 5">Belongs to the 5-formyltetrahydrofolate cyclo-ligase family.</text>
</comment>
<gene>
    <name evidence="7" type="ORF">AWH56_000070</name>
    <name evidence="6" type="ORF">AWH56_12040</name>
</gene>
<keyword evidence="3 4" id="KW-0067">ATP-binding</keyword>
<dbReference type="Pfam" id="PF01812">
    <property type="entry name" value="5-FTHF_cyc-lig"/>
    <property type="match status" value="1"/>
</dbReference>
<feature type="binding site" evidence="4">
    <location>
        <position position="49"/>
    </location>
    <ligand>
        <name>substrate</name>
    </ligand>
</feature>
<evidence type="ECO:0000256" key="3">
    <source>
        <dbReference type="ARBA" id="ARBA00022840"/>
    </source>
</evidence>
<proteinExistence type="inferred from homology"/>
<dbReference type="KEGG" id="aia:AWH56_000070"/>
<dbReference type="Proteomes" id="UP000180175">
    <property type="component" value="Chromosome"/>
</dbReference>
<dbReference type="PANTHER" id="PTHR23407">
    <property type="entry name" value="ATPASE INHIBITOR/5-FORMYLTETRAHYDROFOLATE CYCLO-LIGASE"/>
    <property type="match status" value="1"/>
</dbReference>
<feature type="binding site" evidence="4">
    <location>
        <begin position="3"/>
        <end position="7"/>
    </location>
    <ligand>
        <name>ATP</name>
        <dbReference type="ChEBI" id="CHEBI:30616"/>
    </ligand>
</feature>
<dbReference type="GO" id="GO:0009396">
    <property type="term" value="P:folic acid-containing compound biosynthetic process"/>
    <property type="evidence" value="ECO:0007669"/>
    <property type="project" value="TreeGrafter"/>
</dbReference>
<dbReference type="GO" id="GO:0005524">
    <property type="term" value="F:ATP binding"/>
    <property type="evidence" value="ECO:0007669"/>
    <property type="project" value="UniProtKB-KW"/>
</dbReference>
<dbReference type="EMBL" id="LQXD01000109">
    <property type="protein sequence ID" value="OIJ14943.1"/>
    <property type="molecule type" value="Genomic_DNA"/>
</dbReference>
<reference evidence="7 8" key="2">
    <citation type="journal article" date="2017" name="Genome Announc.">
        <title>Draft Genome Sequences of Four Alkaliphilic Bacteria Belonging to the Anaerobacillus Genus.</title>
        <authorList>
            <person name="Bassil N.M."/>
            <person name="Lloyd J.R."/>
        </authorList>
    </citation>
    <scope>NUCLEOTIDE SEQUENCE [LARGE SCALE GENOMIC DNA]</scope>
    <source>
        <strain evidence="7 8">NB2006</strain>
    </source>
</reference>
<dbReference type="GO" id="GO:0030272">
    <property type="term" value="F:5-formyltetrahydrofolate cyclo-ligase activity"/>
    <property type="evidence" value="ECO:0007669"/>
    <property type="project" value="UniProtKB-EC"/>
</dbReference>
<dbReference type="AlphaFoldDB" id="A0A1S2LS35"/>
<keyword evidence="8" id="KW-1185">Reference proteome</keyword>
<dbReference type="InterPro" id="IPR024185">
    <property type="entry name" value="FTHF_cligase-like_sf"/>
</dbReference>
<accession>A0A1S2LS35</accession>
<evidence type="ECO:0000256" key="1">
    <source>
        <dbReference type="ARBA" id="ARBA00010638"/>
    </source>
</evidence>
<dbReference type="InterPro" id="IPR037171">
    <property type="entry name" value="NagB/RpiA_transferase-like"/>
</dbReference>
<feature type="binding site" evidence="4">
    <location>
        <position position="54"/>
    </location>
    <ligand>
        <name>substrate</name>
    </ligand>
</feature>
<dbReference type="PIRSF" id="PIRSF006806">
    <property type="entry name" value="FTHF_cligase"/>
    <property type="match status" value="1"/>
</dbReference>
<dbReference type="GO" id="GO:0035999">
    <property type="term" value="P:tetrahydrofolate interconversion"/>
    <property type="evidence" value="ECO:0007669"/>
    <property type="project" value="TreeGrafter"/>
</dbReference>
<protein>
    <recommendedName>
        <fullName evidence="5">5-formyltetrahydrofolate cyclo-ligase</fullName>
        <ecNumber evidence="5">6.3.3.2</ecNumber>
    </recommendedName>
</protein>
<dbReference type="OrthoDB" id="9801938at2"/>
<evidence type="ECO:0000256" key="5">
    <source>
        <dbReference type="RuleBase" id="RU361279"/>
    </source>
</evidence>
<feature type="binding site" evidence="4">
    <location>
        <begin position="133"/>
        <end position="141"/>
    </location>
    <ligand>
        <name>ATP</name>
        <dbReference type="ChEBI" id="CHEBI:30616"/>
    </ligand>
</feature>
<comment type="cofactor">
    <cofactor evidence="5">
        <name>Mg(2+)</name>
        <dbReference type="ChEBI" id="CHEBI:18420"/>
    </cofactor>
</comment>
<reference evidence="7 8" key="3">
    <citation type="journal article" date="2019" name="Int. J. Syst. Evol. Microbiol.">
        <title>Anaerobacillus isosaccharinicus sp. nov., an alkaliphilic bacterium which degrades isosaccharinic acid.</title>
        <authorList>
            <person name="Bassil N.M."/>
            <person name="Lloyd J.R."/>
        </authorList>
    </citation>
    <scope>NUCLEOTIDE SEQUENCE [LARGE SCALE GENOMIC DNA]</scope>
    <source>
        <strain evidence="7 8">NB2006</strain>
    </source>
</reference>
<dbReference type="SUPFAM" id="SSF100950">
    <property type="entry name" value="NagB/RpiA/CoA transferase-like"/>
    <property type="match status" value="1"/>
</dbReference>
<keyword evidence="2 4" id="KW-0547">Nucleotide-binding</keyword>
<keyword evidence="6" id="KW-0436">Ligase</keyword>
<dbReference type="EC" id="6.3.3.2" evidence="5"/>
<evidence type="ECO:0000313" key="8">
    <source>
        <dbReference type="Proteomes" id="UP000180175"/>
    </source>
</evidence>
<evidence type="ECO:0000256" key="4">
    <source>
        <dbReference type="PIRSR" id="PIRSR006806-1"/>
    </source>
</evidence>
<comment type="catalytic activity">
    <reaction evidence="5">
        <text>(6S)-5-formyl-5,6,7,8-tetrahydrofolate + ATP = (6R)-5,10-methenyltetrahydrofolate + ADP + phosphate</text>
        <dbReference type="Rhea" id="RHEA:10488"/>
        <dbReference type="ChEBI" id="CHEBI:30616"/>
        <dbReference type="ChEBI" id="CHEBI:43474"/>
        <dbReference type="ChEBI" id="CHEBI:57455"/>
        <dbReference type="ChEBI" id="CHEBI:57457"/>
        <dbReference type="ChEBI" id="CHEBI:456216"/>
        <dbReference type="EC" id="6.3.3.2"/>
    </reaction>
</comment>
<keyword evidence="5" id="KW-0479">Metal-binding</keyword>
<dbReference type="NCBIfam" id="TIGR02727">
    <property type="entry name" value="MTHFS_bact"/>
    <property type="match status" value="1"/>
</dbReference>